<accession>A0A432XSJ4</accession>
<keyword evidence="6" id="KW-1185">Reference proteome</keyword>
<dbReference type="InterPro" id="IPR000160">
    <property type="entry name" value="GGDEF_dom"/>
</dbReference>
<protein>
    <recommendedName>
        <fullName evidence="2">diguanylate cyclase</fullName>
        <ecNumber evidence="2">2.7.7.65</ecNumber>
    </recommendedName>
</protein>
<comment type="cofactor">
    <cofactor evidence="1">
        <name>Mg(2+)</name>
        <dbReference type="ChEBI" id="CHEBI:18420"/>
    </cofactor>
</comment>
<dbReference type="Pfam" id="PF01590">
    <property type="entry name" value="GAF"/>
    <property type="match status" value="1"/>
</dbReference>
<dbReference type="PANTHER" id="PTHR45138:SF9">
    <property type="entry name" value="DIGUANYLATE CYCLASE DGCM-RELATED"/>
    <property type="match status" value="1"/>
</dbReference>
<dbReference type="PANTHER" id="PTHR45138">
    <property type="entry name" value="REGULATORY COMPONENTS OF SENSORY TRANSDUCTION SYSTEM"/>
    <property type="match status" value="1"/>
</dbReference>
<evidence type="ECO:0000256" key="3">
    <source>
        <dbReference type="ARBA" id="ARBA00034247"/>
    </source>
</evidence>
<dbReference type="OrthoDB" id="9813903at2"/>
<dbReference type="RefSeq" id="WP_110575495.1">
    <property type="nucleotide sequence ID" value="NZ_PIPV01000009.1"/>
</dbReference>
<dbReference type="GO" id="GO:0043709">
    <property type="term" value="P:cell adhesion involved in single-species biofilm formation"/>
    <property type="evidence" value="ECO:0007669"/>
    <property type="project" value="TreeGrafter"/>
</dbReference>
<evidence type="ECO:0000259" key="4">
    <source>
        <dbReference type="PROSITE" id="PS50887"/>
    </source>
</evidence>
<gene>
    <name evidence="5" type="ORF">CWE25_10430</name>
</gene>
<dbReference type="SMART" id="SM00267">
    <property type="entry name" value="GGDEF"/>
    <property type="match status" value="1"/>
</dbReference>
<dbReference type="Pfam" id="PF00990">
    <property type="entry name" value="GGDEF"/>
    <property type="match status" value="1"/>
</dbReference>
<comment type="caution">
    <text evidence="5">The sequence shown here is derived from an EMBL/GenBank/DDBJ whole genome shotgun (WGS) entry which is preliminary data.</text>
</comment>
<dbReference type="AlphaFoldDB" id="A0A432XSJ4"/>
<dbReference type="EC" id="2.7.7.65" evidence="2"/>
<name>A0A432XSJ4_9GAMM</name>
<dbReference type="PROSITE" id="PS50887">
    <property type="entry name" value="GGDEF"/>
    <property type="match status" value="1"/>
</dbReference>
<reference evidence="6" key="1">
    <citation type="journal article" date="2018" name="Front. Microbiol.">
        <title>Genome-Based Analysis Reveals the Taxonomy and Diversity of the Family Idiomarinaceae.</title>
        <authorList>
            <person name="Liu Y."/>
            <person name="Lai Q."/>
            <person name="Shao Z."/>
        </authorList>
    </citation>
    <scope>NUCLEOTIDE SEQUENCE [LARGE SCALE GENOMIC DNA]</scope>
    <source>
        <strain evidence="6">F23</strain>
    </source>
</reference>
<dbReference type="InterPro" id="IPR029787">
    <property type="entry name" value="Nucleotide_cyclase"/>
</dbReference>
<dbReference type="SMART" id="SM00065">
    <property type="entry name" value="GAF"/>
    <property type="match status" value="1"/>
</dbReference>
<dbReference type="NCBIfam" id="TIGR00254">
    <property type="entry name" value="GGDEF"/>
    <property type="match status" value="1"/>
</dbReference>
<dbReference type="GO" id="GO:1902201">
    <property type="term" value="P:negative regulation of bacterial-type flagellum-dependent cell motility"/>
    <property type="evidence" value="ECO:0007669"/>
    <property type="project" value="TreeGrafter"/>
</dbReference>
<dbReference type="Gene3D" id="3.30.70.270">
    <property type="match status" value="1"/>
</dbReference>
<dbReference type="SUPFAM" id="SSF55073">
    <property type="entry name" value="Nucleotide cyclase"/>
    <property type="match status" value="1"/>
</dbReference>
<evidence type="ECO:0000256" key="1">
    <source>
        <dbReference type="ARBA" id="ARBA00001946"/>
    </source>
</evidence>
<dbReference type="CDD" id="cd01949">
    <property type="entry name" value="GGDEF"/>
    <property type="match status" value="1"/>
</dbReference>
<evidence type="ECO:0000256" key="2">
    <source>
        <dbReference type="ARBA" id="ARBA00012528"/>
    </source>
</evidence>
<organism evidence="5 6">
    <name type="scientific">Idiomarina fontislapidosi</name>
    <dbReference type="NCBI Taxonomy" id="263723"/>
    <lineage>
        <taxon>Bacteria</taxon>
        <taxon>Pseudomonadati</taxon>
        <taxon>Pseudomonadota</taxon>
        <taxon>Gammaproteobacteria</taxon>
        <taxon>Alteromonadales</taxon>
        <taxon>Idiomarinaceae</taxon>
        <taxon>Idiomarina</taxon>
    </lineage>
</organism>
<comment type="catalytic activity">
    <reaction evidence="3">
        <text>2 GTP = 3',3'-c-di-GMP + 2 diphosphate</text>
        <dbReference type="Rhea" id="RHEA:24898"/>
        <dbReference type="ChEBI" id="CHEBI:33019"/>
        <dbReference type="ChEBI" id="CHEBI:37565"/>
        <dbReference type="ChEBI" id="CHEBI:58805"/>
        <dbReference type="EC" id="2.7.7.65"/>
    </reaction>
</comment>
<evidence type="ECO:0000313" key="6">
    <source>
        <dbReference type="Proteomes" id="UP000287330"/>
    </source>
</evidence>
<evidence type="ECO:0000313" key="5">
    <source>
        <dbReference type="EMBL" id="RUO51687.1"/>
    </source>
</evidence>
<sequence length="362" mass="41086">MSAFDQLLSRLSTRLINSQGSETSECVSEVIAAYGEYCHADRCYIFEFNEDISTMSNTFEWVREGFSRHIDDLQNIQEQDLPYFFKTMQIDFRFVCPDVSQLPDDASAEREEFEREHIKSVLCIGLVAKGRILGFVGCDKVRQQHDWTEEDVQHLSLIANMIANTIERERTHSALLETKRALELANQQLTQQANIDGLTGVANRRALDERMALEIRRAKRQKTGIAMLLLDIDDFKAYNDHFGHLAGDDALKAVSECLAQRVKRSTDFVARYGGEEFAILLSVAHASDALKMANEINDNIHQMAIHHPKSQCSNVLTVSIGGYYEPPSFDIEVVEASNRLIKHADTALYRAKLAGRNCIRFF</sequence>
<dbReference type="SUPFAM" id="SSF55781">
    <property type="entry name" value="GAF domain-like"/>
    <property type="match status" value="1"/>
</dbReference>
<dbReference type="Gene3D" id="3.30.450.40">
    <property type="match status" value="1"/>
</dbReference>
<dbReference type="EMBL" id="PIPV01000009">
    <property type="protein sequence ID" value="RUO51687.1"/>
    <property type="molecule type" value="Genomic_DNA"/>
</dbReference>
<dbReference type="GO" id="GO:0052621">
    <property type="term" value="F:diguanylate cyclase activity"/>
    <property type="evidence" value="ECO:0007669"/>
    <property type="project" value="UniProtKB-EC"/>
</dbReference>
<proteinExistence type="predicted"/>
<dbReference type="InterPro" id="IPR029016">
    <property type="entry name" value="GAF-like_dom_sf"/>
</dbReference>
<dbReference type="Proteomes" id="UP000287330">
    <property type="component" value="Unassembled WGS sequence"/>
</dbReference>
<feature type="domain" description="GGDEF" evidence="4">
    <location>
        <begin position="223"/>
        <end position="362"/>
    </location>
</feature>
<dbReference type="InterPro" id="IPR050469">
    <property type="entry name" value="Diguanylate_Cyclase"/>
</dbReference>
<dbReference type="FunFam" id="3.30.70.270:FF:000001">
    <property type="entry name" value="Diguanylate cyclase domain protein"/>
    <property type="match status" value="1"/>
</dbReference>
<dbReference type="InterPro" id="IPR043128">
    <property type="entry name" value="Rev_trsase/Diguanyl_cyclase"/>
</dbReference>
<dbReference type="GO" id="GO:0005886">
    <property type="term" value="C:plasma membrane"/>
    <property type="evidence" value="ECO:0007669"/>
    <property type="project" value="TreeGrafter"/>
</dbReference>
<dbReference type="InterPro" id="IPR003018">
    <property type="entry name" value="GAF"/>
</dbReference>